<dbReference type="AlphaFoldDB" id="F2WZV0"/>
<reference evidence="2" key="1">
    <citation type="submission" date="2010-09" db="EMBL/GenBank/DDBJ databases">
        <title>Evidence of multiple events of horizontal transmission of mobile genetic elements between Bombyx and Maculinea.</title>
        <authorList>
            <person name="Novikova O.S."/>
            <person name="Sormacheva I.D."/>
            <person name="Smyshlyaev G.A."/>
            <person name="Mayorov V.I."/>
            <person name="Blinov A.G."/>
        </authorList>
    </citation>
    <scope>NUCLEOTIDE SEQUENCE</scope>
    <source>
        <strain evidence="2">MesLam.34</strain>
    </source>
</reference>
<feature type="non-terminal residue" evidence="2">
    <location>
        <position position="179"/>
    </location>
</feature>
<feature type="non-terminal residue" evidence="2">
    <location>
        <position position="1"/>
    </location>
</feature>
<dbReference type="InterPro" id="IPR043502">
    <property type="entry name" value="DNA/RNA_pol_sf"/>
</dbReference>
<name>F2WZV0_MESLA</name>
<evidence type="ECO:0000259" key="1">
    <source>
        <dbReference type="Pfam" id="PF00078"/>
    </source>
</evidence>
<dbReference type="SUPFAM" id="SSF56672">
    <property type="entry name" value="DNA/RNA polymerases"/>
    <property type="match status" value="1"/>
</dbReference>
<keyword evidence="2" id="KW-0808">Transferase</keyword>
<keyword evidence="2" id="KW-0695">RNA-directed DNA polymerase</keyword>
<dbReference type="PANTHER" id="PTHR33332">
    <property type="entry name" value="REVERSE TRANSCRIPTASE DOMAIN-CONTAINING PROTEIN"/>
    <property type="match status" value="1"/>
</dbReference>
<sequence length="179" mass="20709">ITPYFVKMTNKALTLPLSIIFNKSFQTSKFPKLWKIANIIPIYKKGDKNNINNYRPISILNVFSKVLERCIHPILKSYCMKFINIEQHGFCVKKSTVSNLLSYTSYLTNNVDKGYQVDSIYTDFSSAFDKVNHILLIKKLESYGIHGSLLRWLQSYLVNRIQKGHCPWSDFRSLSLASS</sequence>
<evidence type="ECO:0000313" key="2">
    <source>
        <dbReference type="EMBL" id="ADZ95925.1"/>
    </source>
</evidence>
<accession>F2WZV0</accession>
<organism evidence="2">
    <name type="scientific">Mesosemia lamachus</name>
    <name type="common">Purple-washed eyed metalmark</name>
    <dbReference type="NCBI Taxonomy" id="717297"/>
    <lineage>
        <taxon>Eukaryota</taxon>
        <taxon>Metazoa</taxon>
        <taxon>Ecdysozoa</taxon>
        <taxon>Arthropoda</taxon>
        <taxon>Hexapoda</taxon>
        <taxon>Insecta</taxon>
        <taxon>Pterygota</taxon>
        <taxon>Neoptera</taxon>
        <taxon>Endopterygota</taxon>
        <taxon>Lepidoptera</taxon>
        <taxon>Glossata</taxon>
        <taxon>Ditrysia</taxon>
        <taxon>Papilionoidea</taxon>
        <taxon>Riodinidae</taxon>
        <taxon>Riodininae</taxon>
        <taxon>Eurybiini</taxon>
        <taxon>Mesosemia</taxon>
    </lineage>
</organism>
<feature type="domain" description="Reverse transcriptase" evidence="1">
    <location>
        <begin position="47"/>
        <end position="162"/>
    </location>
</feature>
<protein>
    <submittedName>
        <fullName evidence="2">Reverse transcriptase</fullName>
    </submittedName>
</protein>
<keyword evidence="2" id="KW-0548">Nucleotidyltransferase</keyword>
<dbReference type="Pfam" id="PF00078">
    <property type="entry name" value="RVT_1"/>
    <property type="match status" value="1"/>
</dbReference>
<reference evidence="2" key="2">
    <citation type="journal article" date="2012" name="Mol. Biol. Evol.">
        <title>Vertical Evolution and Horizontal Transfer of CR1 Non-LTR Retrotransposons and Tc1/mariner DNA Transposons in Lepidoptera Species.</title>
        <authorList>
            <person name="Sormacheva I."/>
            <person name="Smyshlyaev G."/>
            <person name="Mayorov V."/>
            <person name="Blinov A."/>
            <person name="Novikov A."/>
            <person name="Novikova O."/>
        </authorList>
    </citation>
    <scope>NUCLEOTIDE SEQUENCE</scope>
    <source>
        <strain evidence="2">MesLam.34</strain>
    </source>
</reference>
<dbReference type="EMBL" id="HQ284453">
    <property type="protein sequence ID" value="ADZ95925.1"/>
    <property type="molecule type" value="Genomic_DNA"/>
</dbReference>
<dbReference type="GO" id="GO:0003964">
    <property type="term" value="F:RNA-directed DNA polymerase activity"/>
    <property type="evidence" value="ECO:0007669"/>
    <property type="project" value="UniProtKB-KW"/>
</dbReference>
<dbReference type="InterPro" id="IPR000477">
    <property type="entry name" value="RT_dom"/>
</dbReference>
<proteinExistence type="predicted"/>